<dbReference type="AlphaFoldDB" id="A0A398BJD0"/>
<sequence length="124" mass="13318">MPARPEFPLIVVTPVDSEIRLIQIGPGVNAAEEPLLSHAGLACELGGKVEVAMTGITGTSELIRQFLTTVGNDLTREALTALAKELNSPARRFGVPPAMRTRIDQIRTDFDDVPESDPSDTPEP</sequence>
<organism evidence="2 3">
    <name type="scientific">Gemmobacter lutimaris</name>
    <dbReference type="NCBI Taxonomy" id="2306023"/>
    <lineage>
        <taxon>Bacteria</taxon>
        <taxon>Pseudomonadati</taxon>
        <taxon>Pseudomonadota</taxon>
        <taxon>Alphaproteobacteria</taxon>
        <taxon>Rhodobacterales</taxon>
        <taxon>Paracoccaceae</taxon>
        <taxon>Gemmobacter</taxon>
    </lineage>
</organism>
<reference evidence="2 3" key="1">
    <citation type="submission" date="2018-09" db="EMBL/GenBank/DDBJ databases">
        <title>Gemmobacter lutimaris sp. nov., a marine bacterium isolated from tidal flat.</title>
        <authorList>
            <person name="Lee D.W."/>
            <person name="Yoo Y."/>
            <person name="Kim J.-J."/>
            <person name="Kim B.S."/>
        </authorList>
    </citation>
    <scope>NUCLEOTIDE SEQUENCE [LARGE SCALE GENOMIC DNA]</scope>
    <source>
        <strain evidence="2 3">YJ-T1-11</strain>
    </source>
</reference>
<proteinExistence type="predicted"/>
<evidence type="ECO:0000313" key="2">
    <source>
        <dbReference type="EMBL" id="RID89774.1"/>
    </source>
</evidence>
<gene>
    <name evidence="2" type="ORF">D2N39_21435</name>
</gene>
<protein>
    <submittedName>
        <fullName evidence="2">Uncharacterized protein</fullName>
    </submittedName>
</protein>
<comment type="caution">
    <text evidence="2">The sequence shown here is derived from an EMBL/GenBank/DDBJ whole genome shotgun (WGS) entry which is preliminary data.</text>
</comment>
<evidence type="ECO:0000313" key="3">
    <source>
        <dbReference type="Proteomes" id="UP000266649"/>
    </source>
</evidence>
<name>A0A398BJD0_9RHOB</name>
<dbReference type="Proteomes" id="UP000266649">
    <property type="component" value="Unassembled WGS sequence"/>
</dbReference>
<dbReference type="EMBL" id="QXXQ01000024">
    <property type="protein sequence ID" value="RID89774.1"/>
    <property type="molecule type" value="Genomic_DNA"/>
</dbReference>
<feature type="region of interest" description="Disordered" evidence="1">
    <location>
        <begin position="104"/>
        <end position="124"/>
    </location>
</feature>
<dbReference type="RefSeq" id="WP_119136792.1">
    <property type="nucleotide sequence ID" value="NZ_QXXQ01000024.1"/>
</dbReference>
<feature type="compositionally biased region" description="Acidic residues" evidence="1">
    <location>
        <begin position="111"/>
        <end position="124"/>
    </location>
</feature>
<evidence type="ECO:0000256" key="1">
    <source>
        <dbReference type="SAM" id="MobiDB-lite"/>
    </source>
</evidence>
<keyword evidence="3" id="KW-1185">Reference proteome</keyword>
<accession>A0A398BJD0</accession>